<dbReference type="InterPro" id="IPR015956">
    <property type="entry name" value="Peniciliin-bd_prot_C_sf"/>
</dbReference>
<evidence type="ECO:0000256" key="9">
    <source>
        <dbReference type="ARBA" id="ARBA00022960"/>
    </source>
</evidence>
<dbReference type="GO" id="GO:0008360">
    <property type="term" value="P:regulation of cell shape"/>
    <property type="evidence" value="ECO:0007669"/>
    <property type="project" value="UniProtKB-KW"/>
</dbReference>
<dbReference type="EMBL" id="JAAIUV010000036">
    <property type="protein sequence ID" value="NEX80235.1"/>
    <property type="molecule type" value="Genomic_DNA"/>
</dbReference>
<dbReference type="UniPathway" id="UPA00219"/>
<dbReference type="Gene3D" id="3.40.710.10">
    <property type="entry name" value="DD-peptidase/beta-lactamase superfamily"/>
    <property type="match status" value="1"/>
</dbReference>
<feature type="active site" description="Acyl-ester intermediate" evidence="13">
    <location>
        <position position="71"/>
    </location>
</feature>
<dbReference type="GO" id="GO:0071555">
    <property type="term" value="P:cell wall organization"/>
    <property type="evidence" value="ECO:0007669"/>
    <property type="project" value="UniProtKB-KW"/>
</dbReference>
<evidence type="ECO:0000256" key="15">
    <source>
        <dbReference type="RuleBase" id="RU004016"/>
    </source>
</evidence>
<evidence type="ECO:0000256" key="4">
    <source>
        <dbReference type="ARBA" id="ARBA00012448"/>
    </source>
</evidence>
<feature type="active site" evidence="13">
    <location>
        <position position="135"/>
    </location>
</feature>
<dbReference type="Proteomes" id="UP000481621">
    <property type="component" value="Unassembled WGS sequence"/>
</dbReference>
<evidence type="ECO:0000256" key="1">
    <source>
        <dbReference type="ARBA" id="ARBA00003217"/>
    </source>
</evidence>
<keyword evidence="10" id="KW-0573">Peptidoglycan synthesis</keyword>
<dbReference type="RefSeq" id="WP_038538195.1">
    <property type="nucleotide sequence ID" value="NZ_JAAIUV010000036.1"/>
</dbReference>
<dbReference type="AlphaFoldDB" id="A0A6B3TT50"/>
<protein>
    <recommendedName>
        <fullName evidence="4">serine-type D-Ala-D-Ala carboxypeptidase</fullName>
        <ecNumber evidence="4">3.4.16.4</ecNumber>
    </recommendedName>
</protein>
<dbReference type="PANTHER" id="PTHR21581">
    <property type="entry name" value="D-ALANYL-D-ALANINE CARBOXYPEPTIDASE"/>
    <property type="match status" value="1"/>
</dbReference>
<dbReference type="Pfam" id="PF00768">
    <property type="entry name" value="Peptidase_S11"/>
    <property type="match status" value="1"/>
</dbReference>
<evidence type="ECO:0000256" key="10">
    <source>
        <dbReference type="ARBA" id="ARBA00022984"/>
    </source>
</evidence>
<dbReference type="SUPFAM" id="SSF69189">
    <property type="entry name" value="Penicillin-binding protein associated domain"/>
    <property type="match status" value="1"/>
</dbReference>
<dbReference type="InterPro" id="IPR037167">
    <property type="entry name" value="Peptidase_S11_C_sf"/>
</dbReference>
<keyword evidence="18" id="KW-1185">Reference proteome</keyword>
<dbReference type="EC" id="3.4.16.4" evidence="4"/>
<keyword evidence="11" id="KW-0961">Cell wall biogenesis/degradation</keyword>
<organism evidence="17 18">
    <name type="scientific">Neobacillus thermocopriae</name>
    <dbReference type="NCBI Taxonomy" id="1215031"/>
    <lineage>
        <taxon>Bacteria</taxon>
        <taxon>Bacillati</taxon>
        <taxon>Bacillota</taxon>
        <taxon>Bacilli</taxon>
        <taxon>Bacillales</taxon>
        <taxon>Bacillaceae</taxon>
        <taxon>Neobacillus</taxon>
    </lineage>
</organism>
<keyword evidence="6" id="KW-0645">Protease</keyword>
<dbReference type="InterPro" id="IPR012338">
    <property type="entry name" value="Beta-lactam/transpept-like"/>
</dbReference>
<comment type="similarity">
    <text evidence="3 15">Belongs to the peptidase S11 family.</text>
</comment>
<dbReference type="GO" id="GO:0009002">
    <property type="term" value="F:serine-type D-Ala-D-Ala carboxypeptidase activity"/>
    <property type="evidence" value="ECO:0007669"/>
    <property type="project" value="UniProtKB-EC"/>
</dbReference>
<evidence type="ECO:0000256" key="12">
    <source>
        <dbReference type="ARBA" id="ARBA00034000"/>
    </source>
</evidence>
<dbReference type="GO" id="GO:0006508">
    <property type="term" value="P:proteolysis"/>
    <property type="evidence" value="ECO:0007669"/>
    <property type="project" value="UniProtKB-KW"/>
</dbReference>
<keyword evidence="9" id="KW-0133">Cell shape</keyword>
<evidence type="ECO:0000256" key="8">
    <source>
        <dbReference type="ARBA" id="ARBA00022801"/>
    </source>
</evidence>
<dbReference type="PANTHER" id="PTHR21581:SF11">
    <property type="entry name" value="D-ALANYL-D-ALANINE CARBOXYPEPTIDASE DACA"/>
    <property type="match status" value="1"/>
</dbReference>
<feature type="active site" description="Proton acceptor" evidence="13">
    <location>
        <position position="74"/>
    </location>
</feature>
<proteinExistence type="inferred from homology"/>
<sequence>MEGVIVSSLNFRKYIASAMAIILFFSLFAGVEKVEAAPALNINADGAILIDAETGKVLYEKNADSVLGVASMTKMMTEYLLLDAIKHKKVKWNQEYHVSDLVYKISQDRSLSNVPLRKDGKYTVRELYEAMVIYSANGATIAIAEIIAGSETNFVKMMNEKAKKLGLKDFKFVNSTGLNNKDYHGGHTEGTGAEEENVMSPRAVAKLAFHLINEYPEVLKTASIPRKVFREGTEDRIEMINWNEMLPTLLYSYEGIDGLKTGTTDFAGYCFTGTASRDGKRFITVVQNAVDSSGKGSYKARFDETRKMMDYAFNNTTKEEMVPKHFQVKGKETLPVSKGKEKQVKIHTKSALNMIIENGEKENYKPVLVLDKNKVNKKGELTAPIKKGEKVGYIKLVPKNGEKITYLTKEGQKKAQVDVVAAENVEKANWFILMIRGIGNFFGDVWDSIFSTIKGWF</sequence>
<keyword evidence="5 17" id="KW-0121">Carboxypeptidase</keyword>
<dbReference type="InterPro" id="IPR001967">
    <property type="entry name" value="Peptidase_S11_N"/>
</dbReference>
<evidence type="ECO:0000256" key="7">
    <source>
        <dbReference type="ARBA" id="ARBA00022729"/>
    </source>
</evidence>
<dbReference type="PRINTS" id="PR00725">
    <property type="entry name" value="DADACBPTASE1"/>
</dbReference>
<comment type="function">
    <text evidence="1">Removes C-terminal D-alanyl residues from sugar-peptide cell wall precursors.</text>
</comment>
<dbReference type="InterPro" id="IPR012907">
    <property type="entry name" value="Peptidase_S11_C"/>
</dbReference>
<evidence type="ECO:0000256" key="5">
    <source>
        <dbReference type="ARBA" id="ARBA00022645"/>
    </source>
</evidence>
<keyword evidence="8" id="KW-0378">Hydrolase</keyword>
<evidence type="ECO:0000259" key="16">
    <source>
        <dbReference type="SMART" id="SM00936"/>
    </source>
</evidence>
<dbReference type="GO" id="GO:0009252">
    <property type="term" value="P:peptidoglycan biosynthetic process"/>
    <property type="evidence" value="ECO:0007669"/>
    <property type="project" value="UniProtKB-UniPathway"/>
</dbReference>
<comment type="caution">
    <text evidence="17">The sequence shown here is derived from an EMBL/GenBank/DDBJ whole genome shotgun (WGS) entry which is preliminary data.</text>
</comment>
<dbReference type="Gene3D" id="2.60.410.10">
    <property type="entry name" value="D-Ala-D-Ala carboxypeptidase, C-terminal domain"/>
    <property type="match status" value="1"/>
</dbReference>
<feature type="binding site" evidence="14">
    <location>
        <position position="260"/>
    </location>
    <ligand>
        <name>substrate</name>
    </ligand>
</feature>
<keyword evidence="7" id="KW-0732">Signal</keyword>
<evidence type="ECO:0000256" key="2">
    <source>
        <dbReference type="ARBA" id="ARBA00004752"/>
    </source>
</evidence>
<gene>
    <name evidence="17" type="ORF">G4Z05_15495</name>
</gene>
<comment type="pathway">
    <text evidence="2">Cell wall biogenesis; peptidoglycan biosynthesis.</text>
</comment>
<reference evidence="17" key="1">
    <citation type="submission" date="2020-02" db="EMBL/GenBank/DDBJ databases">
        <title>Bacillus sedimentmangrovi sp. nov., isolated from sediment of the mangrove ecosystem.</title>
        <authorList>
            <person name="Liu G."/>
        </authorList>
    </citation>
    <scope>NUCLEOTIDE SEQUENCE [LARGE SCALE GENOMIC DNA]</scope>
    <source>
        <strain evidence="17">SgZ-7</strain>
    </source>
</reference>
<accession>A0A6B3TT50</accession>
<dbReference type="Pfam" id="PF07943">
    <property type="entry name" value="PBP5_C"/>
    <property type="match status" value="1"/>
</dbReference>
<evidence type="ECO:0000256" key="11">
    <source>
        <dbReference type="ARBA" id="ARBA00023316"/>
    </source>
</evidence>
<dbReference type="InterPro" id="IPR018044">
    <property type="entry name" value="Peptidase_S11"/>
</dbReference>
<evidence type="ECO:0000313" key="17">
    <source>
        <dbReference type="EMBL" id="NEX80235.1"/>
    </source>
</evidence>
<name>A0A6B3TT50_9BACI</name>
<feature type="domain" description="Peptidase S11 D-Ala-D-Ala carboxypeptidase A C-terminal" evidence="16">
    <location>
        <begin position="326"/>
        <end position="427"/>
    </location>
</feature>
<dbReference type="SMART" id="SM00936">
    <property type="entry name" value="PBP5_C"/>
    <property type="match status" value="1"/>
</dbReference>
<evidence type="ECO:0000256" key="13">
    <source>
        <dbReference type="PIRSR" id="PIRSR618044-1"/>
    </source>
</evidence>
<evidence type="ECO:0000313" key="18">
    <source>
        <dbReference type="Proteomes" id="UP000481621"/>
    </source>
</evidence>
<evidence type="ECO:0000256" key="6">
    <source>
        <dbReference type="ARBA" id="ARBA00022670"/>
    </source>
</evidence>
<dbReference type="SUPFAM" id="SSF56601">
    <property type="entry name" value="beta-lactamase/transpeptidase-like"/>
    <property type="match status" value="1"/>
</dbReference>
<evidence type="ECO:0000256" key="14">
    <source>
        <dbReference type="PIRSR" id="PIRSR618044-2"/>
    </source>
</evidence>
<evidence type="ECO:0000256" key="3">
    <source>
        <dbReference type="ARBA" id="ARBA00007164"/>
    </source>
</evidence>
<comment type="catalytic activity">
    <reaction evidence="12">
        <text>Preferential cleavage: (Ac)2-L-Lys-D-Ala-|-D-Ala. Also transpeptidation of peptidyl-alanyl moieties that are N-acyl substituents of D-alanine.</text>
        <dbReference type="EC" id="3.4.16.4"/>
    </reaction>
</comment>